<keyword evidence="2" id="KW-1185">Reference proteome</keyword>
<organism evidence="1 2">
    <name type="scientific">Tistrella arctica</name>
    <dbReference type="NCBI Taxonomy" id="3133430"/>
    <lineage>
        <taxon>Bacteria</taxon>
        <taxon>Pseudomonadati</taxon>
        <taxon>Pseudomonadota</taxon>
        <taxon>Alphaproteobacteria</taxon>
        <taxon>Geminicoccales</taxon>
        <taxon>Geminicoccaceae</taxon>
        <taxon>Tistrella</taxon>
    </lineage>
</organism>
<proteinExistence type="predicted"/>
<dbReference type="Gene3D" id="3.30.70.270">
    <property type="match status" value="1"/>
</dbReference>
<evidence type="ECO:0000313" key="2">
    <source>
        <dbReference type="Proteomes" id="UP001413721"/>
    </source>
</evidence>
<comment type="caution">
    <text evidence="1">The sequence shown here is derived from an EMBL/GenBank/DDBJ whole genome shotgun (WGS) entry which is preliminary data.</text>
</comment>
<gene>
    <name evidence="1" type="ORF">WG926_18425</name>
</gene>
<reference evidence="1 2" key="1">
    <citation type="submission" date="2024-03" db="EMBL/GenBank/DDBJ databases">
        <title>High-quality draft genome sequencing of Tistrella sp. BH-R2-4.</title>
        <authorList>
            <person name="Dong C."/>
        </authorList>
    </citation>
    <scope>NUCLEOTIDE SEQUENCE [LARGE SCALE GENOMIC DNA]</scope>
    <source>
        <strain evidence="1 2">BH-R2-4</strain>
    </source>
</reference>
<accession>A0ABU9YNC2</accession>
<protein>
    <submittedName>
        <fullName evidence="1">Uncharacterized protein</fullName>
    </submittedName>
</protein>
<evidence type="ECO:0000313" key="1">
    <source>
        <dbReference type="EMBL" id="MEN2990294.1"/>
    </source>
</evidence>
<sequence>MTTTQHMVDQPPNGLPQPAQNKIAIIYADGNKFGTIRDELATSGSAHDAAGRMSRELQDLRKSLLSAVMSWFKARAADEAILPYVVHMETDAREKNGAAEPQYRFETLMWGGDEFAWIVPAWLALPLAQLVFEVSADWKIGGHALTHAMGIAICDRKASVRQARSIAEALANGAKKAMAAPENRLRIAAFESLSLPEQDLDRHLRARLPAAAEDMAAEIDKHLSLPGNKLGDLFDRLRVLTGPQGLPTSQVHRLLRLPPHDYETQCAAYFDNPGRRTAMERKEIDIWPGDPTDQIRDEIRSLLLAAELGDYVNAMPPVCDRPSGAVS</sequence>
<dbReference type="EMBL" id="JBBKTW010000007">
    <property type="protein sequence ID" value="MEN2990294.1"/>
    <property type="molecule type" value="Genomic_DNA"/>
</dbReference>
<name>A0ABU9YNC2_9PROT</name>
<dbReference type="Proteomes" id="UP001413721">
    <property type="component" value="Unassembled WGS sequence"/>
</dbReference>
<dbReference type="InterPro" id="IPR043128">
    <property type="entry name" value="Rev_trsase/Diguanyl_cyclase"/>
</dbReference>